<name>A0A081CA99_VECG1</name>
<feature type="binding site" evidence="10">
    <location>
        <position position="160"/>
    </location>
    <ligand>
        <name>Mn(2+)</name>
        <dbReference type="ChEBI" id="CHEBI:29035"/>
    </ligand>
</feature>
<dbReference type="Gene3D" id="1.20.120.920">
    <property type="entry name" value="CRISPR-associated endonuclease Cas1, C-terminal domain"/>
    <property type="match status" value="1"/>
</dbReference>
<evidence type="ECO:0000313" key="11">
    <source>
        <dbReference type="EMBL" id="GAK61504.1"/>
    </source>
</evidence>
<feature type="binding site" evidence="10">
    <location>
        <position position="241"/>
    </location>
    <ligand>
        <name>Mn(2+)</name>
        <dbReference type="ChEBI" id="CHEBI:29035"/>
    </ligand>
</feature>
<keyword evidence="4 10" id="KW-0378">Hydrolase</keyword>
<dbReference type="GO" id="GO:0004520">
    <property type="term" value="F:DNA endonuclease activity"/>
    <property type="evidence" value="ECO:0007669"/>
    <property type="project" value="InterPro"/>
</dbReference>
<evidence type="ECO:0000256" key="3">
    <source>
        <dbReference type="ARBA" id="ARBA00022759"/>
    </source>
</evidence>
<evidence type="ECO:0000256" key="9">
    <source>
        <dbReference type="ARBA" id="ARBA00038592"/>
    </source>
</evidence>
<accession>A0A081CA99</accession>
<dbReference type="PANTHER" id="PTHR34353:SF2">
    <property type="entry name" value="CRISPR-ASSOCIATED ENDONUCLEASE CAS1 1"/>
    <property type="match status" value="1"/>
</dbReference>
<dbReference type="InterPro" id="IPR002729">
    <property type="entry name" value="CRISPR-assoc_Cas1"/>
</dbReference>
<dbReference type="InterPro" id="IPR023843">
    <property type="entry name" value="CRISPR-assoc_Cas1_cyanobact"/>
</dbReference>
<dbReference type="NCBIfam" id="TIGR00287">
    <property type="entry name" value="cas1"/>
    <property type="match status" value="1"/>
</dbReference>
<keyword evidence="2 10" id="KW-0479">Metal-binding</keyword>
<reference evidence="11" key="1">
    <citation type="journal article" date="2015" name="PeerJ">
        <title>First genomic representation of candidate bacterial phylum KSB3 points to enhanced environmental sensing as a trigger of wastewater bulking.</title>
        <authorList>
            <person name="Sekiguchi Y."/>
            <person name="Ohashi A."/>
            <person name="Parks D.H."/>
            <person name="Yamauchi T."/>
            <person name="Tyson G.W."/>
            <person name="Hugenholtz P."/>
        </authorList>
    </citation>
    <scope>NUCLEOTIDE SEQUENCE [LARGE SCALE GENOMIC DNA]</scope>
</reference>
<dbReference type="HOGENOM" id="CLU_052779_1_0_0"/>
<dbReference type="NCBIfam" id="TIGR04093">
    <property type="entry name" value="cas1_CYANO"/>
    <property type="match status" value="1"/>
</dbReference>
<sequence length="335" mass="38329">MSTLYISQQDAVLRKVDERLKVTVQKDQILDVPMIKVSQVVLYGRVTVTAATVEALLEHQIDLCYLTQHGKFLGRLEPDFSKNALLRRAQHQAASDKTRCLQFAKAFVDGKLRNMRTWLMRLNRKLDAPSAALENAANRIKLASDALESANTLDQVRGHEGEGSAAYFAVFNELLKSEEFSFEKRVRRPPTDPINSLLSFGYTLLMNDIASAVKIVGFDPYVGYLHADRYGRPSLPLDLMEEFRPVIVDSVVVTAINKGDVTRRDFEEELGGVFRLTPEGRLKFLRLYEERKTTEFKHPVLQQKMTYRHCFEQQARFLAKTLQGELEQYPPFLIK</sequence>
<evidence type="ECO:0000256" key="6">
    <source>
        <dbReference type="ARBA" id="ARBA00023118"/>
    </source>
</evidence>
<comment type="function">
    <text evidence="10">CRISPR (clustered regularly interspaced short palindromic repeat), is an adaptive immune system that provides protection against mobile genetic elements (viruses, transposable elements and conjugative plasmids). CRISPR clusters contain spacers, sequences complementary to antecedent mobile elements, and target invading nucleic acids. CRISPR clusters are transcribed and processed into CRISPR RNA (crRNA). Acts as a dsDNA endonuclease. Involved in the integration of spacer DNA into the CRISPR cassette.</text>
</comment>
<evidence type="ECO:0000256" key="2">
    <source>
        <dbReference type="ARBA" id="ARBA00022723"/>
    </source>
</evidence>
<dbReference type="InterPro" id="IPR050646">
    <property type="entry name" value="Cas1"/>
</dbReference>
<dbReference type="GO" id="GO:0003677">
    <property type="term" value="F:DNA binding"/>
    <property type="evidence" value="ECO:0007669"/>
    <property type="project" value="UniProtKB-KW"/>
</dbReference>
<proteinExistence type="inferred from homology"/>
<feature type="binding site" evidence="10">
    <location>
        <position position="226"/>
    </location>
    <ligand>
        <name>Mn(2+)</name>
        <dbReference type="ChEBI" id="CHEBI:29035"/>
    </ligand>
</feature>
<dbReference type="Gene3D" id="3.100.10.20">
    <property type="entry name" value="CRISPR-associated endonuclease Cas1, N-terminal domain"/>
    <property type="match status" value="1"/>
</dbReference>
<dbReference type="EMBL" id="DF820480">
    <property type="protein sequence ID" value="GAK61504.1"/>
    <property type="molecule type" value="Genomic_DNA"/>
</dbReference>
<evidence type="ECO:0000256" key="7">
    <source>
        <dbReference type="ARBA" id="ARBA00023125"/>
    </source>
</evidence>
<evidence type="ECO:0000313" key="12">
    <source>
        <dbReference type="Proteomes" id="UP000030661"/>
    </source>
</evidence>
<keyword evidence="5 10" id="KW-0460">Magnesium</keyword>
<dbReference type="InterPro" id="IPR042206">
    <property type="entry name" value="CRISPR-assoc_Cas1_C"/>
</dbReference>
<dbReference type="GO" id="GO:0043571">
    <property type="term" value="P:maintenance of CRISPR repeat elements"/>
    <property type="evidence" value="ECO:0007669"/>
    <property type="project" value="UniProtKB-UniRule"/>
</dbReference>
<evidence type="ECO:0000256" key="1">
    <source>
        <dbReference type="ARBA" id="ARBA00022722"/>
    </source>
</evidence>
<organism evidence="11">
    <name type="scientific">Vecturithrix granuli</name>
    <dbReference type="NCBI Taxonomy" id="1499967"/>
    <lineage>
        <taxon>Bacteria</taxon>
        <taxon>Candidatus Moduliflexota</taxon>
        <taxon>Candidatus Vecturitrichia</taxon>
        <taxon>Candidatus Vecturitrichales</taxon>
        <taxon>Candidatus Vecturitrichaceae</taxon>
        <taxon>Candidatus Vecturithrix</taxon>
    </lineage>
</organism>
<keyword evidence="6 10" id="KW-0051">Antiviral defense</keyword>
<dbReference type="HAMAP" id="MF_01470">
    <property type="entry name" value="Cas1"/>
    <property type="match status" value="1"/>
</dbReference>
<keyword evidence="12" id="KW-1185">Reference proteome</keyword>
<comment type="cofactor">
    <cofactor evidence="10">
        <name>Mg(2+)</name>
        <dbReference type="ChEBI" id="CHEBI:18420"/>
    </cofactor>
    <cofactor evidence="10">
        <name>Mn(2+)</name>
        <dbReference type="ChEBI" id="CHEBI:29035"/>
    </cofactor>
</comment>
<comment type="subunit">
    <text evidence="9 10">Homodimer, forms a heterotetramer with a Cas2 homodimer.</text>
</comment>
<keyword evidence="8 10" id="KW-0464">Manganese</keyword>
<dbReference type="PANTHER" id="PTHR34353">
    <property type="entry name" value="CRISPR-ASSOCIATED ENDONUCLEASE CAS1 1"/>
    <property type="match status" value="1"/>
</dbReference>
<dbReference type="eggNOG" id="COG1518">
    <property type="taxonomic scope" value="Bacteria"/>
</dbReference>
<evidence type="ECO:0000256" key="4">
    <source>
        <dbReference type="ARBA" id="ARBA00022801"/>
    </source>
</evidence>
<keyword evidence="3 10" id="KW-0255">Endonuclease</keyword>
<dbReference type="EC" id="3.1.-.-" evidence="10"/>
<evidence type="ECO:0000256" key="10">
    <source>
        <dbReference type="HAMAP-Rule" id="MF_01470"/>
    </source>
</evidence>
<keyword evidence="7 10" id="KW-0238">DNA-binding</keyword>
<dbReference type="STRING" id="1499967.U27_01405"/>
<dbReference type="Proteomes" id="UP000030661">
    <property type="component" value="Unassembled WGS sequence"/>
</dbReference>
<protein>
    <recommendedName>
        <fullName evidence="10">CRISPR-associated endonuclease Cas1</fullName>
        <ecNumber evidence="10">3.1.-.-</ecNumber>
    </recommendedName>
</protein>
<dbReference type="AlphaFoldDB" id="A0A081CA99"/>
<dbReference type="InterPro" id="IPR042211">
    <property type="entry name" value="CRISPR-assoc_Cas1_N"/>
</dbReference>
<evidence type="ECO:0000256" key="5">
    <source>
        <dbReference type="ARBA" id="ARBA00022842"/>
    </source>
</evidence>
<gene>
    <name evidence="10" type="primary">cas1</name>
    <name evidence="11" type="ORF">U27_01405</name>
</gene>
<dbReference type="GO" id="GO:0046872">
    <property type="term" value="F:metal ion binding"/>
    <property type="evidence" value="ECO:0007669"/>
    <property type="project" value="UniProtKB-UniRule"/>
</dbReference>
<keyword evidence="1 10" id="KW-0540">Nuclease</keyword>
<dbReference type="GO" id="GO:0016787">
    <property type="term" value="F:hydrolase activity"/>
    <property type="evidence" value="ECO:0007669"/>
    <property type="project" value="UniProtKB-KW"/>
</dbReference>
<comment type="similarity">
    <text evidence="10">Belongs to the CRISPR-associated endonuclease Cas1 family.</text>
</comment>
<evidence type="ECO:0000256" key="8">
    <source>
        <dbReference type="ARBA" id="ARBA00023211"/>
    </source>
</evidence>
<dbReference type="Pfam" id="PF01867">
    <property type="entry name" value="Cas_Cas1"/>
    <property type="match status" value="1"/>
</dbReference>
<dbReference type="GO" id="GO:0051607">
    <property type="term" value="P:defense response to virus"/>
    <property type="evidence" value="ECO:0007669"/>
    <property type="project" value="UniProtKB-UniRule"/>
</dbReference>